<evidence type="ECO:0000313" key="7">
    <source>
        <dbReference type="Proteomes" id="UP000324629"/>
    </source>
</evidence>
<dbReference type="InterPro" id="IPR028082">
    <property type="entry name" value="Peripla_BP_I"/>
</dbReference>
<evidence type="ECO:0000256" key="2">
    <source>
        <dbReference type="ARBA" id="ARBA00022692"/>
    </source>
</evidence>
<evidence type="ECO:0000256" key="1">
    <source>
        <dbReference type="ARBA" id="ARBA00004370"/>
    </source>
</evidence>
<reference evidence="6 7" key="1">
    <citation type="journal article" date="2019" name="Gigascience">
        <title>Whole-genome sequence of the oriental lung fluke Paragonimus westermani.</title>
        <authorList>
            <person name="Oey H."/>
            <person name="Zakrzewski M."/>
            <person name="Narain K."/>
            <person name="Devi K.R."/>
            <person name="Agatsuma T."/>
            <person name="Nawaratna S."/>
            <person name="Gobert G.N."/>
            <person name="Jones M.K."/>
            <person name="Ragan M.A."/>
            <person name="McManus D.P."/>
            <person name="Krause L."/>
        </authorList>
    </citation>
    <scope>NUCLEOTIDE SEQUENCE [LARGE SCALE GENOMIC DNA]</scope>
    <source>
        <strain evidence="6 7">IND2009</strain>
    </source>
</reference>
<feature type="domain" description="Receptor ligand binding region" evidence="5">
    <location>
        <begin position="105"/>
        <end position="224"/>
    </location>
</feature>
<dbReference type="PANTHER" id="PTHR44755:SF8">
    <property type="entry name" value="RECEPTOR LIGAND BINDING REGION DOMAIN-CONTAINING PROTEIN"/>
    <property type="match status" value="1"/>
</dbReference>
<keyword evidence="7" id="KW-1185">Reference proteome</keyword>
<dbReference type="Pfam" id="PF01094">
    <property type="entry name" value="ANF_receptor"/>
    <property type="match status" value="1"/>
</dbReference>
<comment type="caution">
    <text evidence="6">The sequence shown here is derived from an EMBL/GenBank/DDBJ whole genome shotgun (WGS) entry which is preliminary data.</text>
</comment>
<proteinExistence type="predicted"/>
<dbReference type="InterPro" id="IPR052612">
    <property type="entry name" value="ANP_Clearance_Receptor"/>
</dbReference>
<evidence type="ECO:0000256" key="4">
    <source>
        <dbReference type="ARBA" id="ARBA00023136"/>
    </source>
</evidence>
<dbReference type="GO" id="GO:0016020">
    <property type="term" value="C:membrane"/>
    <property type="evidence" value="ECO:0007669"/>
    <property type="project" value="UniProtKB-SubCell"/>
</dbReference>
<dbReference type="GO" id="GO:0038023">
    <property type="term" value="F:signaling receptor activity"/>
    <property type="evidence" value="ECO:0007669"/>
    <property type="project" value="TreeGrafter"/>
</dbReference>
<dbReference type="InterPro" id="IPR001828">
    <property type="entry name" value="ANF_lig-bd_rcpt"/>
</dbReference>
<dbReference type="AlphaFoldDB" id="A0A5J4NX12"/>
<accession>A0A5J4NX12</accession>
<dbReference type="PANTHER" id="PTHR44755">
    <property type="entry name" value="NATRIURETIC PEPTIDE RECEPTOR 3-RELATED"/>
    <property type="match status" value="1"/>
</dbReference>
<evidence type="ECO:0000256" key="3">
    <source>
        <dbReference type="ARBA" id="ARBA00022989"/>
    </source>
</evidence>
<evidence type="ECO:0000313" key="6">
    <source>
        <dbReference type="EMBL" id="KAA3680061.1"/>
    </source>
</evidence>
<name>A0A5J4NX12_9TREM</name>
<protein>
    <recommendedName>
        <fullName evidence="5">Receptor ligand binding region domain-containing protein</fullName>
    </recommendedName>
</protein>
<dbReference type="GO" id="GO:0007165">
    <property type="term" value="P:signal transduction"/>
    <property type="evidence" value="ECO:0007669"/>
    <property type="project" value="TreeGrafter"/>
</dbReference>
<dbReference type="EMBL" id="QNGE01000545">
    <property type="protein sequence ID" value="KAA3680061.1"/>
    <property type="molecule type" value="Genomic_DNA"/>
</dbReference>
<gene>
    <name evidence="6" type="ORF">DEA37_0012611</name>
</gene>
<keyword evidence="3" id="KW-1133">Transmembrane helix</keyword>
<keyword evidence="2" id="KW-0812">Transmembrane</keyword>
<dbReference type="GO" id="GO:0017046">
    <property type="term" value="F:peptide hormone binding"/>
    <property type="evidence" value="ECO:0007669"/>
    <property type="project" value="TreeGrafter"/>
</dbReference>
<dbReference type="Proteomes" id="UP000324629">
    <property type="component" value="Unassembled WGS sequence"/>
</dbReference>
<comment type="subcellular location">
    <subcellularLocation>
        <location evidence="1">Membrane</location>
    </subcellularLocation>
</comment>
<dbReference type="Gene3D" id="3.40.50.2300">
    <property type="match status" value="1"/>
</dbReference>
<evidence type="ECO:0000259" key="5">
    <source>
        <dbReference type="Pfam" id="PF01094"/>
    </source>
</evidence>
<keyword evidence="4" id="KW-0472">Membrane</keyword>
<sequence length="317" mass="35478">MVSTTFPLLLRTTLGTLFLACLFFYNVASDRVCRPSESPKLPKLPFPLPLIHSTFSKILEATQKVNQRRSDLAKFQPKGKMYNYAQEILLGVQLEVFGQGNFAQVLPAIDIALESVRNSSSYSGVTFTTVPILHIASVACDSLAVLEKMQTNEINVLLGPLNDFSIANAVRFSSSMYQVPVVTPAGFPTQLQDKIEYSTLTRVFFTYSDLTWLMDTTMREYGWAMNASTPVGVYSARNQQQMGEGIGHTGMVGVFQKQSITKYFVDAGFRMFQIETDDYTSVVDQYLKRLPDNVRGESPILLQYAVLPSISFHFLYG</sequence>
<dbReference type="SUPFAM" id="SSF53822">
    <property type="entry name" value="Periplasmic binding protein-like I"/>
    <property type="match status" value="1"/>
</dbReference>
<organism evidence="6 7">
    <name type="scientific">Paragonimus westermani</name>
    <dbReference type="NCBI Taxonomy" id="34504"/>
    <lineage>
        <taxon>Eukaryota</taxon>
        <taxon>Metazoa</taxon>
        <taxon>Spiralia</taxon>
        <taxon>Lophotrochozoa</taxon>
        <taxon>Platyhelminthes</taxon>
        <taxon>Trematoda</taxon>
        <taxon>Digenea</taxon>
        <taxon>Plagiorchiida</taxon>
        <taxon>Troglotremata</taxon>
        <taxon>Troglotrematidae</taxon>
        <taxon>Paragonimus</taxon>
    </lineage>
</organism>